<organism evidence="10 11">
    <name type="scientific">Acinetobacter wuhouensis</name>
    <dbReference type="NCBI Taxonomy" id="1879050"/>
    <lineage>
        <taxon>Bacteria</taxon>
        <taxon>Pseudomonadati</taxon>
        <taxon>Pseudomonadota</taxon>
        <taxon>Gammaproteobacteria</taxon>
        <taxon>Moraxellales</taxon>
        <taxon>Moraxellaceae</taxon>
        <taxon>Acinetobacter</taxon>
    </lineage>
</organism>
<comment type="subcellular location">
    <subcellularLocation>
        <location evidence="1 7">Periplasm</location>
    </subcellularLocation>
</comment>
<evidence type="ECO:0000256" key="4">
    <source>
        <dbReference type="ARBA" id="ARBA00022764"/>
    </source>
</evidence>
<dbReference type="InterPro" id="IPR033954">
    <property type="entry name" value="DiS-bond_Isoase_DsbC/G"/>
</dbReference>
<dbReference type="InterPro" id="IPR018950">
    <property type="entry name" value="DiS-bond_isomerase_DsbC/G_N"/>
</dbReference>
<keyword evidence="6 7" id="KW-0676">Redox-active center</keyword>
<dbReference type="SUPFAM" id="SSF52833">
    <property type="entry name" value="Thioredoxin-like"/>
    <property type="match status" value="1"/>
</dbReference>
<feature type="domain" description="Disulphide bond isomerase DsbC/G N-terminal" evidence="8">
    <location>
        <begin position="16"/>
        <end position="84"/>
    </location>
</feature>
<dbReference type="EMBL" id="CP033133">
    <property type="protein sequence ID" value="AYO53331.1"/>
    <property type="molecule type" value="Genomic_DNA"/>
</dbReference>
<evidence type="ECO:0000259" key="9">
    <source>
        <dbReference type="Pfam" id="PF13098"/>
    </source>
</evidence>
<evidence type="ECO:0000256" key="2">
    <source>
        <dbReference type="ARBA" id="ARBA00009813"/>
    </source>
</evidence>
<dbReference type="Pfam" id="PF13098">
    <property type="entry name" value="Thioredoxin_2"/>
    <property type="match status" value="1"/>
</dbReference>
<evidence type="ECO:0000259" key="8">
    <source>
        <dbReference type="Pfam" id="PF10411"/>
    </source>
</evidence>
<keyword evidence="4 7" id="KW-0574">Periplasm</keyword>
<keyword evidence="3 7" id="KW-0732">Signal</keyword>
<dbReference type="InterPro" id="IPR009094">
    <property type="entry name" value="DiS-bond_isomerase_DsbC/G_N_sf"/>
</dbReference>
<feature type="signal peptide" evidence="7">
    <location>
        <begin position="1"/>
        <end position="20"/>
    </location>
</feature>
<proteinExistence type="inferred from homology"/>
<dbReference type="PANTHER" id="PTHR35272:SF3">
    <property type="entry name" value="THIOL:DISULFIDE INTERCHANGE PROTEIN DSBC"/>
    <property type="match status" value="1"/>
</dbReference>
<keyword evidence="5" id="KW-1015">Disulfide bond</keyword>
<dbReference type="CDD" id="cd03020">
    <property type="entry name" value="DsbA_DsbC_DsbG"/>
    <property type="match status" value="1"/>
</dbReference>
<comment type="function">
    <text evidence="7">Required for disulfide bond formation in some periplasmic proteins. Acts by transferring its disulfide bond to other proteins and is reduced in the process.</text>
</comment>
<evidence type="ECO:0000256" key="1">
    <source>
        <dbReference type="ARBA" id="ARBA00004418"/>
    </source>
</evidence>
<evidence type="ECO:0000256" key="6">
    <source>
        <dbReference type="ARBA" id="ARBA00023284"/>
    </source>
</evidence>
<evidence type="ECO:0000256" key="5">
    <source>
        <dbReference type="ARBA" id="ARBA00023157"/>
    </source>
</evidence>
<evidence type="ECO:0000256" key="7">
    <source>
        <dbReference type="RuleBase" id="RU364038"/>
    </source>
</evidence>
<dbReference type="Proteomes" id="UP000279962">
    <property type="component" value="Chromosome"/>
</dbReference>
<dbReference type="SUPFAM" id="SSF54423">
    <property type="entry name" value="DsbC/DsbG N-terminal domain-like"/>
    <property type="match status" value="1"/>
</dbReference>
<dbReference type="InterPro" id="IPR036249">
    <property type="entry name" value="Thioredoxin-like_sf"/>
</dbReference>
<evidence type="ECO:0000256" key="3">
    <source>
        <dbReference type="ARBA" id="ARBA00022729"/>
    </source>
</evidence>
<dbReference type="Gene3D" id="3.40.30.10">
    <property type="entry name" value="Glutaredoxin"/>
    <property type="match status" value="1"/>
</dbReference>
<evidence type="ECO:0000313" key="10">
    <source>
        <dbReference type="EMBL" id="AYO53331.1"/>
    </source>
</evidence>
<feature type="chain" id="PRO_5017854685" description="Thiol:disulfide interchange protein" evidence="7">
    <location>
        <begin position="21"/>
        <end position="235"/>
    </location>
</feature>
<dbReference type="InterPro" id="IPR012336">
    <property type="entry name" value="Thioredoxin-like_fold"/>
</dbReference>
<feature type="domain" description="Thioredoxin-like fold" evidence="9">
    <location>
        <begin position="107"/>
        <end position="231"/>
    </location>
</feature>
<protein>
    <recommendedName>
        <fullName evidence="7">Thiol:disulfide interchange protein</fullName>
    </recommendedName>
</protein>
<sequence length="235" mass="26788">MKQWLSLLTISIFSIASAHADISTLKQNLKTQYPEIEAKSVNTTPIKDIYEIYMGGRIVYTNEDAKYFFVGNLIDLKAQKNLTEERQSALTAIDVKSLPLNQAIKHVKGKGERVIYLFSDPDCPYCQHLEKDLKNIDNLTIYLFLYPIKSLHPNAEKIAQQIWCSKDQYQAWQDYLINKKQPALVKTCTTPIDKNIALAKKLEVDGTPTFFLKDGSRISGVRDAEEIESLLKSIK</sequence>
<reference evidence="10 11" key="1">
    <citation type="submission" date="2018-10" db="EMBL/GenBank/DDBJ databases">
        <title>The complete genome of Acinetobacter wuhouensis strain WCHAW010062.</title>
        <authorList>
            <person name="Hu Y."/>
            <person name="Long H."/>
            <person name="Feng Y."/>
            <person name="Zong Z."/>
        </authorList>
    </citation>
    <scope>NUCLEOTIDE SEQUENCE [LARGE SCALE GENOMIC DNA]</scope>
    <source>
        <strain evidence="10 11">WCHAW010062</strain>
    </source>
</reference>
<dbReference type="Pfam" id="PF10411">
    <property type="entry name" value="DsbC_N"/>
    <property type="match status" value="1"/>
</dbReference>
<dbReference type="PANTHER" id="PTHR35272">
    <property type="entry name" value="THIOL:DISULFIDE INTERCHANGE PROTEIN DSBC-RELATED"/>
    <property type="match status" value="1"/>
</dbReference>
<accession>A0A3G2SZN8</accession>
<dbReference type="InterPro" id="IPR051470">
    <property type="entry name" value="Thiol:disulfide_interchange"/>
</dbReference>
<comment type="similarity">
    <text evidence="2 7">Belongs to the thioredoxin family. DsbC subfamily.</text>
</comment>
<dbReference type="Gene3D" id="3.10.450.70">
    <property type="entry name" value="Disulphide bond isomerase, DsbC/G, N-terminal"/>
    <property type="match status" value="1"/>
</dbReference>
<name>A0A3G2SZN8_9GAMM</name>
<dbReference type="AlphaFoldDB" id="A0A3G2SZN8"/>
<gene>
    <name evidence="10" type="ORF">CDG68_06485</name>
</gene>
<dbReference type="RefSeq" id="WP_087552669.1">
    <property type="nucleotide sequence ID" value="NZ_CP033133.1"/>
</dbReference>
<evidence type="ECO:0000313" key="11">
    <source>
        <dbReference type="Proteomes" id="UP000279962"/>
    </source>
</evidence>
<dbReference type="GO" id="GO:0042597">
    <property type="term" value="C:periplasmic space"/>
    <property type="evidence" value="ECO:0007669"/>
    <property type="project" value="UniProtKB-SubCell"/>
</dbReference>